<comment type="caution">
    <text evidence="2">The sequence shown here is derived from an EMBL/GenBank/DDBJ whole genome shotgun (WGS) entry which is preliminary data.</text>
</comment>
<feature type="chain" id="PRO_5039729687" evidence="1">
    <location>
        <begin position="26"/>
        <end position="343"/>
    </location>
</feature>
<name>A0A934U3A2_9NOCA</name>
<evidence type="ECO:0000313" key="2">
    <source>
        <dbReference type="EMBL" id="MBJ8338733.1"/>
    </source>
</evidence>
<dbReference type="EMBL" id="JAEMNV010000002">
    <property type="protein sequence ID" value="MBJ8338733.1"/>
    <property type="molecule type" value="Genomic_DNA"/>
</dbReference>
<accession>A0A934U3A2</accession>
<gene>
    <name evidence="2" type="ORF">JGU71_07530</name>
</gene>
<dbReference type="InterPro" id="IPR000801">
    <property type="entry name" value="Esterase-like"/>
</dbReference>
<dbReference type="PANTHER" id="PTHR48098:SF1">
    <property type="entry name" value="DIACYLGLYCEROL ACYLTRANSFERASE_MYCOLYLTRANSFERASE AG85A"/>
    <property type="match status" value="1"/>
</dbReference>
<sequence>MAAKLALVGAAFVVLPFVGVPSAAADPIIANGALLANVTSANGSYVEKVVLHDNRNLSIYVHSASMDETFEVEVQRPADTSVPRPTLYLLNGAGGGVDAASWKLRTTVGEFLDDKNVNTVSPRGGAWSYYTDWKSPDPVLGTNKWKTFLTQELPPIVDAGLGTDGNNAIAGLSSSGTSVLNVAQSSPGLYKSVASYSGCAQTADPIGQEFVKLTVETWGGGKVKNMYGADDDPMWAENDPYIHAEKLRGTALYISNGNGLPGIHDQLGDSHSLPGVEGLANQIVIGGIIEAATNYCSHNMQNKLNQLGIPATFNFRNSGTHSWGYWEDDFKSSWPVIAGPLGI</sequence>
<dbReference type="InterPro" id="IPR050583">
    <property type="entry name" value="Mycobacterial_A85_antigen"/>
</dbReference>
<dbReference type="Proteomes" id="UP000655868">
    <property type="component" value="Unassembled WGS sequence"/>
</dbReference>
<dbReference type="SUPFAM" id="SSF53474">
    <property type="entry name" value="alpha/beta-Hydrolases"/>
    <property type="match status" value="1"/>
</dbReference>
<dbReference type="Pfam" id="PF00756">
    <property type="entry name" value="Esterase"/>
    <property type="match status" value="1"/>
</dbReference>
<dbReference type="GO" id="GO:0016747">
    <property type="term" value="F:acyltransferase activity, transferring groups other than amino-acyl groups"/>
    <property type="evidence" value="ECO:0007669"/>
    <property type="project" value="TreeGrafter"/>
</dbReference>
<organism evidence="2 3">
    <name type="scientific">Antrihabitans stalagmiti</name>
    <dbReference type="NCBI Taxonomy" id="2799499"/>
    <lineage>
        <taxon>Bacteria</taxon>
        <taxon>Bacillati</taxon>
        <taxon>Actinomycetota</taxon>
        <taxon>Actinomycetes</taxon>
        <taxon>Mycobacteriales</taxon>
        <taxon>Nocardiaceae</taxon>
        <taxon>Antrihabitans</taxon>
    </lineage>
</organism>
<reference evidence="2" key="1">
    <citation type="submission" date="2020-12" db="EMBL/GenBank/DDBJ databases">
        <title>Antrihabitans popcorni sp. nov. and Antrihabitans auranticaus sp. nov., isolated from a larva cave.</title>
        <authorList>
            <person name="Lee S.D."/>
            <person name="Kim I.S."/>
        </authorList>
    </citation>
    <scope>NUCLEOTIDE SEQUENCE</scope>
    <source>
        <strain evidence="2">YC3-6</strain>
    </source>
</reference>
<keyword evidence="1" id="KW-0732">Signal</keyword>
<keyword evidence="3" id="KW-1185">Reference proteome</keyword>
<evidence type="ECO:0000256" key="1">
    <source>
        <dbReference type="SAM" id="SignalP"/>
    </source>
</evidence>
<dbReference type="PANTHER" id="PTHR48098">
    <property type="entry name" value="ENTEROCHELIN ESTERASE-RELATED"/>
    <property type="match status" value="1"/>
</dbReference>
<proteinExistence type="predicted"/>
<protein>
    <submittedName>
        <fullName evidence="2">Esterase family protein</fullName>
    </submittedName>
</protein>
<dbReference type="InterPro" id="IPR029058">
    <property type="entry name" value="AB_hydrolase_fold"/>
</dbReference>
<feature type="signal peptide" evidence="1">
    <location>
        <begin position="1"/>
        <end position="25"/>
    </location>
</feature>
<evidence type="ECO:0000313" key="3">
    <source>
        <dbReference type="Proteomes" id="UP000655868"/>
    </source>
</evidence>
<dbReference type="AlphaFoldDB" id="A0A934U3A2"/>
<dbReference type="Gene3D" id="3.40.50.1820">
    <property type="entry name" value="alpha/beta hydrolase"/>
    <property type="match status" value="1"/>
</dbReference>